<accession>A0A5B8XLE5</accession>
<dbReference type="RefSeq" id="WP_146956951.1">
    <property type="nucleotide sequence ID" value="NZ_CP042467.1"/>
</dbReference>
<protein>
    <submittedName>
        <fullName evidence="1">DNA alkylation repair protein</fullName>
    </submittedName>
</protein>
<evidence type="ECO:0000313" key="2">
    <source>
        <dbReference type="Proteomes" id="UP000321595"/>
    </source>
</evidence>
<dbReference type="KEGG" id="bbae:FRD01_01425"/>
<proteinExistence type="predicted"/>
<dbReference type="Proteomes" id="UP000321595">
    <property type="component" value="Chromosome"/>
</dbReference>
<dbReference type="EMBL" id="CP042467">
    <property type="protein sequence ID" value="QED25941.1"/>
    <property type="molecule type" value="Genomic_DNA"/>
</dbReference>
<reference evidence="1 2" key="1">
    <citation type="submission" date="2019-08" db="EMBL/GenBank/DDBJ databases">
        <authorList>
            <person name="Liang Q."/>
        </authorList>
    </citation>
    <scope>NUCLEOTIDE SEQUENCE [LARGE SCALE GENOMIC DNA]</scope>
    <source>
        <strain evidence="1 2">V1718</strain>
    </source>
</reference>
<name>A0A5B8XLE5_9DELT</name>
<dbReference type="InterPro" id="IPR016024">
    <property type="entry name" value="ARM-type_fold"/>
</dbReference>
<organism evidence="1 2">
    <name type="scientific">Microvenator marinus</name>
    <dbReference type="NCBI Taxonomy" id="2600177"/>
    <lineage>
        <taxon>Bacteria</taxon>
        <taxon>Deltaproteobacteria</taxon>
        <taxon>Bradymonadales</taxon>
        <taxon>Microvenatoraceae</taxon>
        <taxon>Microvenator</taxon>
    </lineage>
</organism>
<dbReference type="AlphaFoldDB" id="A0A5B8XLE5"/>
<sequence>MSALKDYFSEDYLDSVAATLDGTRLRCPDALRDLKPDLAELELKDRVNAIADRIVEFAELDFPELMSELLVLLPEEKAFEDTHTLGQRHIFEGFGAWPLCSIVERHGLAHWEHSFSAMHRLTKAFSAEFAIRPFLLEDTERAITCLTPLVLDRSEHVRRWVSEGTRPRLPWGKSVPALKDYRSEVLALLESLKFDPSEYVRRSISNHLNDLTREDPELVKSTLERWQQDGVDERLIRHALRGLVKSGDPGALTILGFGAVDVEVRSFALDAEVIRVGDQVEIHADFVVDGPAVVDYVVEFPGAVRVSTKVFKWKHVEAGEHQVKKKHSFKPISTRRYYEGSGRFSLQINGEIVGVASFELKV</sequence>
<gene>
    <name evidence="1" type="ORF">FRD01_01425</name>
</gene>
<dbReference type="Gene3D" id="1.25.40.290">
    <property type="entry name" value="ARM repeat domains"/>
    <property type="match status" value="1"/>
</dbReference>
<evidence type="ECO:0000313" key="1">
    <source>
        <dbReference type="EMBL" id="QED25941.1"/>
    </source>
</evidence>
<dbReference type="SUPFAM" id="SSF48371">
    <property type="entry name" value="ARM repeat"/>
    <property type="match status" value="1"/>
</dbReference>
<keyword evidence="2" id="KW-1185">Reference proteome</keyword>
<dbReference type="OrthoDB" id="9797162at2"/>